<evidence type="ECO:0000256" key="3">
    <source>
        <dbReference type="ARBA" id="ARBA00023125"/>
    </source>
</evidence>
<dbReference type="InterPro" id="IPR001647">
    <property type="entry name" value="HTH_TetR"/>
</dbReference>
<dbReference type="InterPro" id="IPR036271">
    <property type="entry name" value="Tet_transcr_reg_TetR-rel_C_sf"/>
</dbReference>
<evidence type="ECO:0000256" key="4">
    <source>
        <dbReference type="ARBA" id="ARBA00023163"/>
    </source>
</evidence>
<dbReference type="OrthoDB" id="9816296at2"/>
<dbReference type="Gene3D" id="1.10.357.10">
    <property type="entry name" value="Tetracycline Repressor, domain 2"/>
    <property type="match status" value="1"/>
</dbReference>
<reference evidence="7 8" key="1">
    <citation type="journal article" date="2013" name="Stand. Genomic Sci.">
        <title>Genomic Encyclopedia of Type Strains, Phase I: The one thousand microbial genomes (KMG-I) project.</title>
        <authorList>
            <person name="Kyrpides N.C."/>
            <person name="Woyke T."/>
            <person name="Eisen J.A."/>
            <person name="Garrity G."/>
            <person name="Lilburn T.G."/>
            <person name="Beck B.J."/>
            <person name="Whitman W.B."/>
            <person name="Hugenholtz P."/>
            <person name="Klenk H.P."/>
        </authorList>
    </citation>
    <scope>NUCLEOTIDE SEQUENCE [LARGE SCALE GENOMIC DNA]</scope>
    <source>
        <strain evidence="7 8">DSM 45044</strain>
    </source>
</reference>
<dbReference type="Pfam" id="PF13977">
    <property type="entry name" value="TetR_C_6"/>
    <property type="match status" value="1"/>
</dbReference>
<dbReference type="EMBL" id="VLLL01000005">
    <property type="protein sequence ID" value="TWJ15470.1"/>
    <property type="molecule type" value="Genomic_DNA"/>
</dbReference>
<feature type="domain" description="HTH tetR-type" evidence="6">
    <location>
        <begin position="16"/>
        <end position="76"/>
    </location>
</feature>
<keyword evidence="2" id="KW-0805">Transcription regulation</keyword>
<evidence type="ECO:0000259" key="6">
    <source>
        <dbReference type="PROSITE" id="PS50977"/>
    </source>
</evidence>
<dbReference type="Proteomes" id="UP000321617">
    <property type="component" value="Unassembled WGS sequence"/>
</dbReference>
<dbReference type="Pfam" id="PF00440">
    <property type="entry name" value="TetR_N"/>
    <property type="match status" value="1"/>
</dbReference>
<dbReference type="PANTHER" id="PTHR30055:SF235">
    <property type="entry name" value="TRANSCRIPTIONAL REGULATORY PROTEIN"/>
    <property type="match status" value="1"/>
</dbReference>
<dbReference type="AlphaFoldDB" id="A0A562VC82"/>
<evidence type="ECO:0000313" key="8">
    <source>
        <dbReference type="Proteomes" id="UP000321617"/>
    </source>
</evidence>
<accession>A0A562VC82</accession>
<keyword evidence="3 5" id="KW-0238">DNA-binding</keyword>
<keyword evidence="8" id="KW-1185">Reference proteome</keyword>
<evidence type="ECO:0000256" key="5">
    <source>
        <dbReference type="PROSITE-ProRule" id="PRU00335"/>
    </source>
</evidence>
<feature type="DNA-binding region" description="H-T-H motif" evidence="5">
    <location>
        <begin position="39"/>
        <end position="58"/>
    </location>
</feature>
<keyword evidence="4" id="KW-0804">Transcription</keyword>
<evidence type="ECO:0000313" key="7">
    <source>
        <dbReference type="EMBL" id="TWJ15470.1"/>
    </source>
</evidence>
<dbReference type="SUPFAM" id="SSF46689">
    <property type="entry name" value="Homeodomain-like"/>
    <property type="match status" value="1"/>
</dbReference>
<dbReference type="GO" id="GO:0000976">
    <property type="term" value="F:transcription cis-regulatory region binding"/>
    <property type="evidence" value="ECO:0007669"/>
    <property type="project" value="TreeGrafter"/>
</dbReference>
<dbReference type="PRINTS" id="PR00455">
    <property type="entry name" value="HTHTETR"/>
</dbReference>
<comment type="caution">
    <text evidence="7">The sequence shown here is derived from an EMBL/GenBank/DDBJ whole genome shotgun (WGS) entry which is preliminary data.</text>
</comment>
<dbReference type="InterPro" id="IPR009057">
    <property type="entry name" value="Homeodomain-like_sf"/>
</dbReference>
<dbReference type="InterPro" id="IPR050109">
    <property type="entry name" value="HTH-type_TetR-like_transc_reg"/>
</dbReference>
<dbReference type="RefSeq" id="WP_158645498.1">
    <property type="nucleotide sequence ID" value="NZ_BAABIJ010000001.1"/>
</dbReference>
<keyword evidence="1" id="KW-0678">Repressor</keyword>
<dbReference type="InterPro" id="IPR039538">
    <property type="entry name" value="BetI_C"/>
</dbReference>
<organism evidence="7 8">
    <name type="scientific">Stackebrandtia albiflava</name>
    <dbReference type="NCBI Taxonomy" id="406432"/>
    <lineage>
        <taxon>Bacteria</taxon>
        <taxon>Bacillati</taxon>
        <taxon>Actinomycetota</taxon>
        <taxon>Actinomycetes</taxon>
        <taxon>Glycomycetales</taxon>
        <taxon>Glycomycetaceae</taxon>
        <taxon>Stackebrandtia</taxon>
    </lineage>
</organism>
<evidence type="ECO:0000256" key="2">
    <source>
        <dbReference type="ARBA" id="ARBA00023015"/>
    </source>
</evidence>
<sequence length="196" mass="21296">MTQPRPATRGPGATHDRQRHHILEAVFDIVDDRGTGDVTIRNVAKAAGISPGRVQHYFGTKDALLSEAFAAINDAGERNVGRRLAEVRPDDREAIVTAILTELVPDDDTHRRLLRVAQAFEVYALTRPPLARRLTETYGRLVDLVAGLLPADSSSTARELVALANGLGWLTVVGADDAETARRTVAARVRRVFTGS</sequence>
<dbReference type="PANTHER" id="PTHR30055">
    <property type="entry name" value="HTH-TYPE TRANSCRIPTIONAL REGULATOR RUTR"/>
    <property type="match status" value="1"/>
</dbReference>
<name>A0A562VC82_9ACTN</name>
<protein>
    <submittedName>
        <fullName evidence="7">TetR family transcriptional regulator</fullName>
    </submittedName>
</protein>
<dbReference type="PROSITE" id="PS50977">
    <property type="entry name" value="HTH_TETR_2"/>
    <property type="match status" value="1"/>
</dbReference>
<dbReference type="GO" id="GO:0003700">
    <property type="term" value="F:DNA-binding transcription factor activity"/>
    <property type="evidence" value="ECO:0007669"/>
    <property type="project" value="TreeGrafter"/>
</dbReference>
<evidence type="ECO:0000256" key="1">
    <source>
        <dbReference type="ARBA" id="ARBA00022491"/>
    </source>
</evidence>
<dbReference type="SUPFAM" id="SSF48498">
    <property type="entry name" value="Tetracyclin repressor-like, C-terminal domain"/>
    <property type="match status" value="1"/>
</dbReference>
<proteinExistence type="predicted"/>
<gene>
    <name evidence="7" type="ORF">LX16_1180</name>
</gene>